<comment type="caution">
    <text evidence="2">The sequence shown here is derived from an EMBL/GenBank/DDBJ whole genome shotgun (WGS) entry which is preliminary data.</text>
</comment>
<dbReference type="CDD" id="cd14852">
    <property type="entry name" value="LD-carboxypeptidase"/>
    <property type="match status" value="1"/>
</dbReference>
<proteinExistence type="predicted"/>
<reference evidence="2 3" key="1">
    <citation type="submission" date="2023-05" db="EMBL/GenBank/DDBJ databases">
        <title>Rombocin, a short stable natural nisin variant, displays selective antimicrobial activity against Listeria monocytogenes and employs dual mode of action to kill target bacterial strains.</title>
        <authorList>
            <person name="Wambui J."/>
            <person name="Stephan R."/>
            <person name="Kuipers O.P."/>
        </authorList>
    </citation>
    <scope>NUCLEOTIDE SEQUENCE [LARGE SCALE GENOMIC DNA]</scope>
    <source>
        <strain evidence="2 3">RC002</strain>
    </source>
</reference>
<name>A0ABT7E9V4_9FIRM</name>
<dbReference type="RefSeq" id="WP_284132640.1">
    <property type="nucleotide sequence ID" value="NZ_JASKYM010000003.1"/>
</dbReference>
<evidence type="ECO:0000313" key="3">
    <source>
        <dbReference type="Proteomes" id="UP001301012"/>
    </source>
</evidence>
<dbReference type="Gene3D" id="3.30.1380.10">
    <property type="match status" value="1"/>
</dbReference>
<feature type="domain" description="D-alanyl-D-alanine carboxypeptidase-like core" evidence="1">
    <location>
        <begin position="79"/>
        <end position="202"/>
    </location>
</feature>
<dbReference type="Pfam" id="PF02557">
    <property type="entry name" value="VanY"/>
    <property type="match status" value="1"/>
</dbReference>
<sequence length="223" mass="25718">MKFKFKAIILAGVLSVSTFFINDKYNNLEQNFENNKQVQEVGSNLILVNKENPLTLNYKPDSLVKLNIPFSDSASDEERYMKSESSKAIEELFNSAQKEGIKLLGMSAYRSYDLQKDIYYSKIIAVGKKEADRYVAKPGKSEHQTGLAIDVTNGDRWFVKSAKEAQWLAENAHHHGFILRYPENKENITGVAYEPWHIRYVGEETAKKIYEEQITFEEFIENK</sequence>
<protein>
    <submittedName>
        <fullName evidence="2">M15 family metallopeptidase</fullName>
    </submittedName>
</protein>
<dbReference type="InterPro" id="IPR003709">
    <property type="entry name" value="VanY-like_core_dom"/>
</dbReference>
<dbReference type="InterPro" id="IPR058193">
    <property type="entry name" value="VanY/YodJ_core_dom"/>
</dbReference>
<dbReference type="Proteomes" id="UP001301012">
    <property type="component" value="Unassembled WGS sequence"/>
</dbReference>
<evidence type="ECO:0000313" key="2">
    <source>
        <dbReference type="EMBL" id="MDK2563702.1"/>
    </source>
</evidence>
<keyword evidence="3" id="KW-1185">Reference proteome</keyword>
<dbReference type="PANTHER" id="PTHR34385">
    <property type="entry name" value="D-ALANYL-D-ALANINE CARBOXYPEPTIDASE"/>
    <property type="match status" value="1"/>
</dbReference>
<dbReference type="InterPro" id="IPR052179">
    <property type="entry name" value="DD-CPase-like"/>
</dbReference>
<dbReference type="EMBL" id="JASKYM010000003">
    <property type="protein sequence ID" value="MDK2563702.1"/>
    <property type="molecule type" value="Genomic_DNA"/>
</dbReference>
<dbReference type="InterPro" id="IPR009045">
    <property type="entry name" value="Zn_M74/Hedgehog-like"/>
</dbReference>
<accession>A0ABT7E9V4</accession>
<dbReference type="SUPFAM" id="SSF55166">
    <property type="entry name" value="Hedgehog/DD-peptidase"/>
    <property type="match status" value="1"/>
</dbReference>
<gene>
    <name evidence="2" type="ORF">QOZ84_09085</name>
</gene>
<dbReference type="PANTHER" id="PTHR34385:SF1">
    <property type="entry name" value="PEPTIDOGLYCAN L-ALANYL-D-GLUTAMATE ENDOPEPTIDASE CWLK"/>
    <property type="match status" value="1"/>
</dbReference>
<organism evidence="2 3">
    <name type="scientific">Romboutsia sedimentorum</name>
    <dbReference type="NCBI Taxonomy" id="1368474"/>
    <lineage>
        <taxon>Bacteria</taxon>
        <taxon>Bacillati</taxon>
        <taxon>Bacillota</taxon>
        <taxon>Clostridia</taxon>
        <taxon>Peptostreptococcales</taxon>
        <taxon>Peptostreptococcaceae</taxon>
        <taxon>Romboutsia</taxon>
    </lineage>
</organism>
<evidence type="ECO:0000259" key="1">
    <source>
        <dbReference type="Pfam" id="PF02557"/>
    </source>
</evidence>